<sequence length="215" mass="24812">MDQLPPPQFFLRELYLNTLTIGKWAYYLFLVSRGSMPSMELSPLPQFFSEGPPSRHTQHRGMDLLPLPHFFVIPLRGGKRSTPTTPILPSFQEITTLEPPYRLFSVSESPFFAAQCNFLMSWDGNLEAEPGACRGRERDRKRRRLPTRSSMFLSFDGAALDLRPIYHFDHHFDLICFFVVFSRLPLSQYAVLPHPKDVFRASKPIRYETNGDRGG</sequence>
<accession>A0ABR3JNC5</accession>
<reference evidence="2" key="1">
    <citation type="submission" date="2024-06" db="EMBL/GenBank/DDBJ databases">
        <title>Multi-omics analyses provide insights into the biosynthesis of the anticancer antibiotic pleurotin in Hohenbuehelia grisea.</title>
        <authorList>
            <person name="Weaver J.A."/>
            <person name="Alberti F."/>
        </authorList>
    </citation>
    <scope>NUCLEOTIDE SEQUENCE [LARGE SCALE GENOMIC DNA]</scope>
    <source>
        <strain evidence="2">T-177</strain>
    </source>
</reference>
<keyword evidence="2" id="KW-1185">Reference proteome</keyword>
<evidence type="ECO:0000313" key="2">
    <source>
        <dbReference type="Proteomes" id="UP001556367"/>
    </source>
</evidence>
<protein>
    <submittedName>
        <fullName evidence="1">Uncharacterized protein</fullName>
    </submittedName>
</protein>
<dbReference type="EMBL" id="JASNQZ010000006">
    <property type="protein sequence ID" value="KAL0956878.1"/>
    <property type="molecule type" value="Genomic_DNA"/>
</dbReference>
<evidence type="ECO:0000313" key="1">
    <source>
        <dbReference type="EMBL" id="KAL0956878.1"/>
    </source>
</evidence>
<name>A0ABR3JNC5_9AGAR</name>
<dbReference type="Proteomes" id="UP001556367">
    <property type="component" value="Unassembled WGS sequence"/>
</dbReference>
<proteinExistence type="predicted"/>
<organism evidence="1 2">
    <name type="scientific">Hohenbuehelia grisea</name>
    <dbReference type="NCBI Taxonomy" id="104357"/>
    <lineage>
        <taxon>Eukaryota</taxon>
        <taxon>Fungi</taxon>
        <taxon>Dikarya</taxon>
        <taxon>Basidiomycota</taxon>
        <taxon>Agaricomycotina</taxon>
        <taxon>Agaricomycetes</taxon>
        <taxon>Agaricomycetidae</taxon>
        <taxon>Agaricales</taxon>
        <taxon>Pleurotineae</taxon>
        <taxon>Pleurotaceae</taxon>
        <taxon>Hohenbuehelia</taxon>
    </lineage>
</organism>
<comment type="caution">
    <text evidence="1">The sequence shown here is derived from an EMBL/GenBank/DDBJ whole genome shotgun (WGS) entry which is preliminary data.</text>
</comment>
<gene>
    <name evidence="1" type="ORF">HGRIS_002986</name>
</gene>